<name>A0ABQ4E2A2_9ACTN</name>
<reference evidence="2 3" key="1">
    <citation type="submission" date="2021-01" db="EMBL/GenBank/DDBJ databases">
        <title>Whole genome shotgun sequence of Plantactinospora endophytica NBRC 110450.</title>
        <authorList>
            <person name="Komaki H."/>
            <person name="Tamura T."/>
        </authorList>
    </citation>
    <scope>NUCLEOTIDE SEQUENCE [LARGE SCALE GENOMIC DNA]</scope>
    <source>
        <strain evidence="2 3">NBRC 110450</strain>
    </source>
</reference>
<dbReference type="Gene3D" id="3.10.450.50">
    <property type="match status" value="1"/>
</dbReference>
<dbReference type="InterPro" id="IPR037401">
    <property type="entry name" value="SnoaL-like"/>
</dbReference>
<evidence type="ECO:0000313" key="2">
    <source>
        <dbReference type="EMBL" id="GIG88824.1"/>
    </source>
</evidence>
<accession>A0ABQ4E2A2</accession>
<sequence length="125" mass="14290">MAQWSTMDRTGVRAWIDDYERAWRAPGTEPLAALFTADASYLPAPYREPVVGLRDICEMWEAEREGPDEEFQMTSEIVAVDGDVAVARLEVRYGNGEQFRDLWIMTFTGDGRCTAFEEWPYSPPT</sequence>
<evidence type="ECO:0000313" key="3">
    <source>
        <dbReference type="Proteomes" id="UP000646749"/>
    </source>
</evidence>
<organism evidence="2 3">
    <name type="scientific">Plantactinospora endophytica</name>
    <dbReference type="NCBI Taxonomy" id="673535"/>
    <lineage>
        <taxon>Bacteria</taxon>
        <taxon>Bacillati</taxon>
        <taxon>Actinomycetota</taxon>
        <taxon>Actinomycetes</taxon>
        <taxon>Micromonosporales</taxon>
        <taxon>Micromonosporaceae</taxon>
        <taxon>Plantactinospora</taxon>
    </lineage>
</organism>
<proteinExistence type="predicted"/>
<dbReference type="EMBL" id="BONW01000017">
    <property type="protein sequence ID" value="GIG88824.1"/>
    <property type="molecule type" value="Genomic_DNA"/>
</dbReference>
<evidence type="ECO:0000259" key="1">
    <source>
        <dbReference type="Pfam" id="PF12680"/>
    </source>
</evidence>
<dbReference type="InterPro" id="IPR032710">
    <property type="entry name" value="NTF2-like_dom_sf"/>
</dbReference>
<comment type="caution">
    <text evidence="2">The sequence shown here is derived from an EMBL/GenBank/DDBJ whole genome shotgun (WGS) entry which is preliminary data.</text>
</comment>
<feature type="domain" description="SnoaL-like" evidence="1">
    <location>
        <begin position="18"/>
        <end position="114"/>
    </location>
</feature>
<dbReference type="Pfam" id="PF12680">
    <property type="entry name" value="SnoaL_2"/>
    <property type="match status" value="1"/>
</dbReference>
<protein>
    <recommendedName>
        <fullName evidence="1">SnoaL-like domain-containing protein</fullName>
    </recommendedName>
</protein>
<keyword evidence="3" id="KW-1185">Reference proteome</keyword>
<gene>
    <name evidence="2" type="ORF">Pen02_37600</name>
</gene>
<dbReference type="SUPFAM" id="SSF54427">
    <property type="entry name" value="NTF2-like"/>
    <property type="match status" value="1"/>
</dbReference>
<dbReference type="Proteomes" id="UP000646749">
    <property type="component" value="Unassembled WGS sequence"/>
</dbReference>